<feature type="chain" id="PRO_5040745107" evidence="1">
    <location>
        <begin position="21"/>
        <end position="124"/>
    </location>
</feature>
<reference evidence="2" key="1">
    <citation type="submission" date="2022-10" db="EMBL/GenBank/DDBJ databases">
        <title>Tapping the CABI collections for fungal endophytes: first genome assemblies for Collariella, Neodidymelliopsis, Ascochyta clinopodiicola, Didymella pomorum, Didymosphaeria variabile, Neocosmospora piperis and Neocucurbitaria cava.</title>
        <authorList>
            <person name="Hill R."/>
        </authorList>
    </citation>
    <scope>NUCLEOTIDE SEQUENCE</scope>
    <source>
        <strain evidence="2">IMI 356814</strain>
    </source>
</reference>
<name>A0A9W9CRA4_9PLEO</name>
<gene>
    <name evidence="2" type="ORF">N0V83_001491</name>
</gene>
<feature type="signal peptide" evidence="1">
    <location>
        <begin position="1"/>
        <end position="20"/>
    </location>
</feature>
<protein>
    <submittedName>
        <fullName evidence="2">Uncharacterized protein</fullName>
    </submittedName>
</protein>
<evidence type="ECO:0000313" key="3">
    <source>
        <dbReference type="Proteomes" id="UP001140560"/>
    </source>
</evidence>
<comment type="caution">
    <text evidence="2">The sequence shown here is derived from an EMBL/GenBank/DDBJ whole genome shotgun (WGS) entry which is preliminary data.</text>
</comment>
<dbReference type="Proteomes" id="UP001140560">
    <property type="component" value="Unassembled WGS sequence"/>
</dbReference>
<proteinExistence type="predicted"/>
<dbReference type="EMBL" id="JAPEUY010000002">
    <property type="protein sequence ID" value="KAJ4376209.1"/>
    <property type="molecule type" value="Genomic_DNA"/>
</dbReference>
<evidence type="ECO:0000313" key="2">
    <source>
        <dbReference type="EMBL" id="KAJ4376209.1"/>
    </source>
</evidence>
<accession>A0A9W9CRA4</accession>
<evidence type="ECO:0000256" key="1">
    <source>
        <dbReference type="SAM" id="SignalP"/>
    </source>
</evidence>
<keyword evidence="3" id="KW-1185">Reference proteome</keyword>
<dbReference type="AlphaFoldDB" id="A0A9W9CRA4"/>
<organism evidence="2 3">
    <name type="scientific">Neocucurbitaria cava</name>
    <dbReference type="NCBI Taxonomy" id="798079"/>
    <lineage>
        <taxon>Eukaryota</taxon>
        <taxon>Fungi</taxon>
        <taxon>Dikarya</taxon>
        <taxon>Ascomycota</taxon>
        <taxon>Pezizomycotina</taxon>
        <taxon>Dothideomycetes</taxon>
        <taxon>Pleosporomycetidae</taxon>
        <taxon>Pleosporales</taxon>
        <taxon>Pleosporineae</taxon>
        <taxon>Cucurbitariaceae</taxon>
        <taxon>Neocucurbitaria</taxon>
    </lineage>
</organism>
<sequence length="124" mass="13542">MKVLAVVVEVVVGVVELVAAELEELLLNAKLLLIEELLATELLLVEELLATGELLLTEELLATGELLLTEELLATGELVELPATEELNPVDVDVDDLEDVTDEELLILKALHCPKPFWHVVASQ</sequence>
<keyword evidence="1" id="KW-0732">Signal</keyword>